<proteinExistence type="predicted"/>
<dbReference type="RefSeq" id="YP_002941910.1">
    <property type="nucleotide sequence ID" value="NC_012788.1"/>
</dbReference>
<evidence type="ECO:0000313" key="2">
    <source>
        <dbReference type="EMBL" id="ACR77582.1"/>
    </source>
</evidence>
<organism evidence="2 3">
    <name type="scientific">Mycobacterium phage Angel</name>
    <dbReference type="NCBI Taxonomy" id="649688"/>
    <lineage>
        <taxon>Viruses</taxon>
        <taxon>Duplodnaviria</taxon>
        <taxon>Heunggongvirae</taxon>
        <taxon>Uroviricota</taxon>
        <taxon>Caudoviricetes</taxon>
        <taxon>Gclasvirinae</taxon>
        <taxon>Liefievirus</taxon>
        <taxon>Liefievirus halo</taxon>
        <taxon>Mycobacterium virus Halo</taxon>
    </lineage>
</organism>
<dbReference type="EMBL" id="FJ973624">
    <property type="protein sequence ID" value="ACR77582.1"/>
    <property type="molecule type" value="Genomic_DNA"/>
</dbReference>
<evidence type="ECO:0000313" key="3">
    <source>
        <dbReference type="Proteomes" id="UP000001487"/>
    </source>
</evidence>
<feature type="compositionally biased region" description="Basic residues" evidence="1">
    <location>
        <begin position="19"/>
        <end position="32"/>
    </location>
</feature>
<gene>
    <name evidence="2" type="primary">52</name>
    <name evidence="2" type="ORF">ANGEL_52</name>
</gene>
<name>C5IYD2_9CAUD</name>
<feature type="region of interest" description="Disordered" evidence="1">
    <location>
        <begin position="15"/>
        <end position="48"/>
    </location>
</feature>
<dbReference type="GeneID" id="7967157"/>
<dbReference type="Proteomes" id="UP000001487">
    <property type="component" value="Segment"/>
</dbReference>
<evidence type="ECO:0000256" key="1">
    <source>
        <dbReference type="SAM" id="MobiDB-lite"/>
    </source>
</evidence>
<protein>
    <submittedName>
        <fullName evidence="2">Uncharacterized protein</fullName>
    </submittedName>
</protein>
<sequence length="181" mass="20562">MPELRRLLADVRPAPTRVHLPHLRRDHPRRKDSRMSTPGQRPVSRRRSLDEHFAEIEELGAKIHAALPAELRQNHQIDRTRLSQGAQCVCTCGTVCTYWVAHLQDVRDHAELWERMHAGASNPQRIMFGLAQIPADELGACCGHAYRRHLVGLDGCAACEQHEPEHARCTGWRRQLEGVNA</sequence>
<dbReference type="KEGG" id="vg:7967157"/>
<reference evidence="2 3" key="1">
    <citation type="journal article" date="2009" name="Microbiology">
        <title>Mycobacteriophages BPs, Angel and Halo: comparative genomics reveals a novel class of ultra-small mobile genetic elements.</title>
        <authorList>
            <person name="Sampson T."/>
            <person name="Broussard G.W."/>
            <person name="Marinelli L.J."/>
            <person name="Jacobs-Sera D."/>
            <person name="Ray M."/>
            <person name="Ko C.C."/>
            <person name="Russell D."/>
            <person name="Hendrix R.W."/>
            <person name="Hatfull G.F."/>
        </authorList>
    </citation>
    <scope>NUCLEOTIDE SEQUENCE</scope>
</reference>
<accession>C5IYD2</accession>